<dbReference type="OrthoDB" id="9803532at2"/>
<sequence>MLARVADNLYWFSRYLRRAENMARLVNVCSQLQLDLPRAGRIQWRPLVDAMGAAAVFDALHAGPEAEAGEAGIVRFLLVAADNPFSLQAAVHQAREILRTIRETLPQDCWLAINDLYLYMQANAERVTIRRYRQDVLDRVVDSCLRVSALLGANASRDIGYQFLRLGTAIEQADMTTRCIDAAASGLIQFRSPDEGEALQVLPWMSVLQSLAGYQMYRRHMRQRVTVEAVLRFLLQNGEFPRSVLFCLRRVESVLPAMPPRVAVGQALQLVLETLTGADTPALAEATPCAFLDELQIGLAGLHDSIQESYLRPG</sequence>
<dbReference type="HOGENOM" id="CLU_071567_1_0_6"/>
<dbReference type="InterPro" id="IPR007296">
    <property type="entry name" value="DUF403"/>
</dbReference>
<evidence type="ECO:0000259" key="1">
    <source>
        <dbReference type="Pfam" id="PF04168"/>
    </source>
</evidence>
<keyword evidence="3" id="KW-1185">Reference proteome</keyword>
<proteinExistence type="predicted"/>
<dbReference type="PANTHER" id="PTHR34595">
    <property type="entry name" value="BLR5612 PROTEIN"/>
    <property type="match status" value="1"/>
</dbReference>
<feature type="domain" description="DUF403" evidence="1">
    <location>
        <begin position="1"/>
        <end position="311"/>
    </location>
</feature>
<dbReference type="KEGG" id="fau:Fraau_2724"/>
<dbReference type="eggNOG" id="COG2307">
    <property type="taxonomic scope" value="Bacteria"/>
</dbReference>
<organism evidence="2 3">
    <name type="scientific">Frateuria aurantia (strain ATCC 33424 / DSM 6220 / KCTC 2777 / LMG 1558 / NBRC 3245 / NCIMB 13370)</name>
    <name type="common">Acetobacter aurantius</name>
    <dbReference type="NCBI Taxonomy" id="767434"/>
    <lineage>
        <taxon>Bacteria</taxon>
        <taxon>Pseudomonadati</taxon>
        <taxon>Pseudomonadota</taxon>
        <taxon>Gammaproteobacteria</taxon>
        <taxon>Lysobacterales</taxon>
        <taxon>Rhodanobacteraceae</taxon>
        <taxon>Frateuria</taxon>
    </lineage>
</organism>
<evidence type="ECO:0000313" key="2">
    <source>
        <dbReference type="EMBL" id="AFC87066.1"/>
    </source>
</evidence>
<gene>
    <name evidence="2" type="ordered locus">Fraau_2724</name>
</gene>
<dbReference type="RefSeq" id="WP_014404069.1">
    <property type="nucleotide sequence ID" value="NC_017033.1"/>
</dbReference>
<dbReference type="Proteomes" id="UP000005234">
    <property type="component" value="Chromosome"/>
</dbReference>
<protein>
    <recommendedName>
        <fullName evidence="1">DUF403 domain-containing protein</fullName>
    </recommendedName>
</protein>
<accession>H8KZK6</accession>
<evidence type="ECO:0000313" key="3">
    <source>
        <dbReference type="Proteomes" id="UP000005234"/>
    </source>
</evidence>
<dbReference type="EMBL" id="CP003350">
    <property type="protein sequence ID" value="AFC87066.1"/>
    <property type="molecule type" value="Genomic_DNA"/>
</dbReference>
<dbReference type="AlphaFoldDB" id="H8KZK6"/>
<dbReference type="PANTHER" id="PTHR34595:SF7">
    <property type="entry name" value="SLL1039 PROTEIN"/>
    <property type="match status" value="1"/>
</dbReference>
<dbReference type="Pfam" id="PF04168">
    <property type="entry name" value="Alpha-E"/>
    <property type="match status" value="1"/>
</dbReference>
<dbReference type="InterPro" id="IPR051680">
    <property type="entry name" value="ATP-dep_Glu-Cys_Ligase-2"/>
</dbReference>
<reference evidence="2" key="1">
    <citation type="submission" date="2012-02" db="EMBL/GenBank/DDBJ databases">
        <title>The complete genome of Frateuria aurantia DSM 6220.</title>
        <authorList>
            <consortium name="US DOE Joint Genome Institute (JGI-PGF)"/>
            <person name="Lucas S."/>
            <person name="Copeland A."/>
            <person name="Lapidus A."/>
            <person name="Glavina del Rio T."/>
            <person name="Dalin E."/>
            <person name="Tice H."/>
            <person name="Bruce D."/>
            <person name="Goodwin L."/>
            <person name="Pitluck S."/>
            <person name="Peters L."/>
            <person name="Ovchinnikova G."/>
            <person name="Teshima H."/>
            <person name="Kyrpides N."/>
            <person name="Mavromatis K."/>
            <person name="Ivanova N."/>
            <person name="Brettin T."/>
            <person name="Detter J.C."/>
            <person name="Han C."/>
            <person name="Larimer F."/>
            <person name="Land M."/>
            <person name="Hauser L."/>
            <person name="Markowitz V."/>
            <person name="Cheng J.-F."/>
            <person name="Hugenholtz P."/>
            <person name="Woyke T."/>
            <person name="Wu D."/>
            <person name="Brambilla E."/>
            <person name="Klenk H.-P."/>
            <person name="Eisen J.A."/>
        </authorList>
    </citation>
    <scope>NUCLEOTIDE SEQUENCE</scope>
    <source>
        <strain evidence="2">DSM 6220</strain>
    </source>
</reference>
<name>H8KZK6_FRAAD</name>
<dbReference type="STRING" id="767434.Fraau_2724"/>